<evidence type="ECO:0008006" key="5">
    <source>
        <dbReference type="Google" id="ProtNLM"/>
    </source>
</evidence>
<name>A0A2B7ZML3_9EURO</name>
<comment type="caution">
    <text evidence="3">The sequence shown here is derived from an EMBL/GenBank/DDBJ whole genome shotgun (WGS) entry which is preliminary data.</text>
</comment>
<dbReference type="InterPro" id="IPR050357">
    <property type="entry name" value="Arrestin_domain-protein"/>
</dbReference>
<dbReference type="EMBL" id="PDND01000025">
    <property type="protein sequence ID" value="PGH35236.1"/>
    <property type="molecule type" value="Genomic_DNA"/>
</dbReference>
<comment type="similarity">
    <text evidence="1">Belongs to the arrestin family.</text>
</comment>
<protein>
    <recommendedName>
        <fullName evidence="5">Arrestin-like N-terminal domain-containing protein</fullName>
    </recommendedName>
</protein>
<dbReference type="VEuPathDB" id="FungiDB:EMCG_09058"/>
<dbReference type="Proteomes" id="UP000226031">
    <property type="component" value="Unassembled WGS sequence"/>
</dbReference>
<organism evidence="3 4">
    <name type="scientific">[Emmonsia] crescens</name>
    <dbReference type="NCBI Taxonomy" id="73230"/>
    <lineage>
        <taxon>Eukaryota</taxon>
        <taxon>Fungi</taxon>
        <taxon>Dikarya</taxon>
        <taxon>Ascomycota</taxon>
        <taxon>Pezizomycotina</taxon>
        <taxon>Eurotiomycetes</taxon>
        <taxon>Eurotiomycetidae</taxon>
        <taxon>Onygenales</taxon>
        <taxon>Ajellomycetaceae</taxon>
        <taxon>Emergomyces</taxon>
    </lineage>
</organism>
<dbReference type="PANTHER" id="PTHR11188">
    <property type="entry name" value="ARRESTIN DOMAIN CONTAINING PROTEIN"/>
    <property type="match status" value="1"/>
</dbReference>
<dbReference type="GO" id="GO:0005737">
    <property type="term" value="C:cytoplasm"/>
    <property type="evidence" value="ECO:0007669"/>
    <property type="project" value="TreeGrafter"/>
</dbReference>
<dbReference type="PANTHER" id="PTHR11188:SF17">
    <property type="entry name" value="FI21816P1"/>
    <property type="match status" value="1"/>
</dbReference>
<sequence>MPFLIVLDHVPPMWSPGYIIQGKVVLSSSQDEAVSSVTIRFSGKEKTMMQAGQNTKYKGEVRFFSYVQHLFRGNYTFSASKLEWPFQFVFPDKAGNKQSDMSKDKFFRGPNDQLLPPSFVYHSSFLSAYGADCSVKYKLSAALERPSTFSSLLTSERLLSFIPHRSEESPTMKFLSTPSTWTVFSKKILPEFENYEPTMKEKVATVFSSRSKLPSSAFKITIQLPNKAILGQPIPLLVSATHLPDHSTTKIVPIIRLRHLSVAIESYTTFLASSVFGRTHDVERSEKMTFFDRFNLDIPLEPLPCNMGELLNIVCVPSLPPSFVSDIIKRRYYLYVKITVECAACTKTTRASRVPFEALSSSHCQLPPGPPPPLPSEVEAATERDEEQLPSYQP</sequence>
<gene>
    <name evidence="3" type="ORF">GX50_01932</name>
</gene>
<feature type="region of interest" description="Disordered" evidence="2">
    <location>
        <begin position="362"/>
        <end position="394"/>
    </location>
</feature>
<evidence type="ECO:0000256" key="1">
    <source>
        <dbReference type="ARBA" id="ARBA00005298"/>
    </source>
</evidence>
<dbReference type="AlphaFoldDB" id="A0A2B7ZML3"/>
<proteinExistence type="inferred from homology"/>
<keyword evidence="4" id="KW-1185">Reference proteome</keyword>
<dbReference type="InterPro" id="IPR014752">
    <property type="entry name" value="Arrestin-like_C"/>
</dbReference>
<dbReference type="STRING" id="73230.A0A2B7ZML3"/>
<dbReference type="CDD" id="cd22952">
    <property type="entry name" value="ART10-like"/>
    <property type="match status" value="1"/>
</dbReference>
<evidence type="ECO:0000313" key="4">
    <source>
        <dbReference type="Proteomes" id="UP000226031"/>
    </source>
</evidence>
<accession>A0A2B7ZML3</accession>
<evidence type="ECO:0000313" key="3">
    <source>
        <dbReference type="EMBL" id="PGH35236.1"/>
    </source>
</evidence>
<dbReference type="GO" id="GO:0015031">
    <property type="term" value="P:protein transport"/>
    <property type="evidence" value="ECO:0007669"/>
    <property type="project" value="TreeGrafter"/>
</dbReference>
<evidence type="ECO:0000256" key="2">
    <source>
        <dbReference type="SAM" id="MobiDB-lite"/>
    </source>
</evidence>
<dbReference type="Gene3D" id="2.60.40.640">
    <property type="match status" value="1"/>
</dbReference>
<reference evidence="3 4" key="1">
    <citation type="submission" date="2017-10" db="EMBL/GenBank/DDBJ databases">
        <title>Comparative genomics in systemic dimorphic fungi from Ajellomycetaceae.</title>
        <authorList>
            <person name="Munoz J.F."/>
            <person name="Mcewen J.G."/>
            <person name="Clay O.K."/>
            <person name="Cuomo C.A."/>
        </authorList>
    </citation>
    <scope>NUCLEOTIDE SEQUENCE [LARGE SCALE GENOMIC DNA]</scope>
    <source>
        <strain evidence="3 4">UAMH4076</strain>
    </source>
</reference>